<dbReference type="EMBL" id="CP033464">
    <property type="protein sequence ID" value="QDX94576.1"/>
    <property type="molecule type" value="Genomic_DNA"/>
</dbReference>
<evidence type="ECO:0000313" key="2">
    <source>
        <dbReference type="Proteomes" id="UP000319432"/>
    </source>
</evidence>
<reference evidence="1 2" key="1">
    <citation type="submission" date="2018-11" db="EMBL/GenBank/DDBJ databases">
        <title>Phylogenetic determinants of toxin gene distribution in genomes of Brevibacillus laterosporus.</title>
        <authorList>
            <person name="Glare T.R."/>
            <person name="Durrant A."/>
            <person name="Berry C."/>
            <person name="Palma L."/>
            <person name="Ormskirk M."/>
            <person name="Cox M.O."/>
        </authorList>
    </citation>
    <scope>NUCLEOTIDE SEQUENCE [LARGE SCALE GENOMIC DNA]</scope>
    <source>
        <strain evidence="1 2">1821L</strain>
    </source>
</reference>
<organism evidence="1 2">
    <name type="scientific">Brevibacillus laterosporus</name>
    <name type="common">Bacillus laterosporus</name>
    <dbReference type="NCBI Taxonomy" id="1465"/>
    <lineage>
        <taxon>Bacteria</taxon>
        <taxon>Bacillati</taxon>
        <taxon>Bacillota</taxon>
        <taxon>Bacilli</taxon>
        <taxon>Bacillales</taxon>
        <taxon>Paenibacillaceae</taxon>
        <taxon>Brevibacillus</taxon>
    </lineage>
</organism>
<evidence type="ECO:0000313" key="1">
    <source>
        <dbReference type="EMBL" id="QDX94576.1"/>
    </source>
</evidence>
<proteinExistence type="predicted"/>
<gene>
    <name evidence="1" type="ORF">EEL30_21235</name>
</gene>
<sequence>MANIVDEKNQEIEQGNYLLFLNGEYDEELKKNILIPNTPNQLFKLNEQNSLDAHDSSNNEYKNVFETESLPSINEKELTTAIDSLK</sequence>
<keyword evidence="2" id="KW-1185">Reference proteome</keyword>
<protein>
    <submittedName>
        <fullName evidence="1">Uncharacterized protein</fullName>
    </submittedName>
</protein>
<dbReference type="Proteomes" id="UP000319432">
    <property type="component" value="Chromosome"/>
</dbReference>
<name>A0A518VC57_BRELA</name>
<accession>A0A518VC57</accession>
<dbReference type="AlphaFoldDB" id="A0A518VC57"/>
<dbReference type="OrthoDB" id="2476631at2"/>